<dbReference type="Proteomes" id="UP001140091">
    <property type="component" value="Unassembled WGS sequence"/>
</dbReference>
<evidence type="ECO:0000313" key="2">
    <source>
        <dbReference type="EMBL" id="KAJ2926159.1"/>
    </source>
</evidence>
<evidence type="ECO:0000256" key="1">
    <source>
        <dbReference type="SAM" id="MobiDB-lite"/>
    </source>
</evidence>
<feature type="region of interest" description="Disordered" evidence="1">
    <location>
        <begin position="113"/>
        <end position="134"/>
    </location>
</feature>
<feature type="region of interest" description="Disordered" evidence="1">
    <location>
        <begin position="1"/>
        <end position="22"/>
    </location>
</feature>
<feature type="region of interest" description="Disordered" evidence="1">
    <location>
        <begin position="35"/>
        <end position="64"/>
    </location>
</feature>
<name>A0A9W8J4H5_9AGAR</name>
<feature type="compositionally biased region" description="Polar residues" evidence="1">
    <location>
        <begin position="1"/>
        <end position="18"/>
    </location>
</feature>
<gene>
    <name evidence="2" type="ORF">H1R20_g10930</name>
</gene>
<evidence type="ECO:0000313" key="3">
    <source>
        <dbReference type="Proteomes" id="UP001140091"/>
    </source>
</evidence>
<dbReference type="AlphaFoldDB" id="A0A9W8J4H5"/>
<accession>A0A9W8J4H5</accession>
<organism evidence="2 3">
    <name type="scientific">Candolleomyces eurysporus</name>
    <dbReference type="NCBI Taxonomy" id="2828524"/>
    <lineage>
        <taxon>Eukaryota</taxon>
        <taxon>Fungi</taxon>
        <taxon>Dikarya</taxon>
        <taxon>Basidiomycota</taxon>
        <taxon>Agaricomycotina</taxon>
        <taxon>Agaricomycetes</taxon>
        <taxon>Agaricomycetidae</taxon>
        <taxon>Agaricales</taxon>
        <taxon>Agaricineae</taxon>
        <taxon>Psathyrellaceae</taxon>
        <taxon>Candolleomyces</taxon>
    </lineage>
</organism>
<keyword evidence="3" id="KW-1185">Reference proteome</keyword>
<feature type="region of interest" description="Disordered" evidence="1">
    <location>
        <begin position="156"/>
        <end position="222"/>
    </location>
</feature>
<feature type="compositionally biased region" description="Low complexity" evidence="1">
    <location>
        <begin position="167"/>
        <end position="188"/>
    </location>
</feature>
<sequence length="269" mass="29615">MALSPTLRQTAPTRNASPPMSDLDVDWAILDEMERDASNTNNTNGNNKGKKKDTTTKTTTGASEELTLLDDLQETTAFPRIFAAPPSLNSKLQLAPEFNAQNIVNPSKGRTVVGAANLRPRPPPPTDDDDEFDGMMDDDVVLGSDDLRMLENAEQEAMAATTSGPQASSKSRTAKTTTTTTATPKSTPKPFPLTEIITIDSDSDSDKNNGMQIDDEDDVDDKENMPVETRHVRRRIAGLNVDRDLDSHMQVRGLVQKRMYLRFRILIDP</sequence>
<reference evidence="2" key="1">
    <citation type="submission" date="2022-06" db="EMBL/GenBank/DDBJ databases">
        <title>Genome Sequence of Candolleomyces eurysporus.</title>
        <authorList>
            <person name="Buettner E."/>
        </authorList>
    </citation>
    <scope>NUCLEOTIDE SEQUENCE</scope>
    <source>
        <strain evidence="2">VTCC 930004</strain>
    </source>
</reference>
<protein>
    <submittedName>
        <fullName evidence="2">Uncharacterized protein</fullName>
    </submittedName>
</protein>
<dbReference type="EMBL" id="JANBPK010001079">
    <property type="protein sequence ID" value="KAJ2926159.1"/>
    <property type="molecule type" value="Genomic_DNA"/>
</dbReference>
<comment type="caution">
    <text evidence="2">The sequence shown here is derived from an EMBL/GenBank/DDBJ whole genome shotgun (WGS) entry which is preliminary data.</text>
</comment>
<proteinExistence type="predicted"/>
<feature type="non-terminal residue" evidence="2">
    <location>
        <position position="1"/>
    </location>
</feature>